<dbReference type="Proteomes" id="UP001500141">
    <property type="component" value="Unassembled WGS sequence"/>
</dbReference>
<evidence type="ECO:0000313" key="3">
    <source>
        <dbReference type="Proteomes" id="UP001500141"/>
    </source>
</evidence>
<comment type="caution">
    <text evidence="2">The sequence shown here is derived from an EMBL/GenBank/DDBJ whole genome shotgun (WGS) entry which is preliminary data.</text>
</comment>
<evidence type="ECO:0000259" key="1">
    <source>
        <dbReference type="Pfam" id="PF07484"/>
    </source>
</evidence>
<dbReference type="RefSeq" id="WP_264544755.1">
    <property type="nucleotide sequence ID" value="NZ_BAABIP010000019.1"/>
</dbReference>
<dbReference type="Gene3D" id="3.90.1340.10">
    <property type="entry name" value="Phage tail collar domain"/>
    <property type="match status" value="1"/>
</dbReference>
<organism evidence="2 3">
    <name type="scientific">Flavobacterium hankyongi</name>
    <dbReference type="NCBI Taxonomy" id="1176532"/>
    <lineage>
        <taxon>Bacteria</taxon>
        <taxon>Pseudomonadati</taxon>
        <taxon>Bacteroidota</taxon>
        <taxon>Flavobacteriia</taxon>
        <taxon>Flavobacteriales</taxon>
        <taxon>Flavobacteriaceae</taxon>
        <taxon>Flavobacterium</taxon>
    </lineage>
</organism>
<dbReference type="InterPro" id="IPR011083">
    <property type="entry name" value="Phage_tail_collar_dom"/>
</dbReference>
<evidence type="ECO:0000313" key="2">
    <source>
        <dbReference type="EMBL" id="GAA4772774.1"/>
    </source>
</evidence>
<name>A0ABP9A3S8_9FLAO</name>
<gene>
    <name evidence="2" type="ORF">GCM10023230_24050</name>
</gene>
<accession>A0ABP9A3S8</accession>
<dbReference type="Pfam" id="PF07484">
    <property type="entry name" value="Collar"/>
    <property type="match status" value="1"/>
</dbReference>
<dbReference type="SUPFAM" id="SSF88874">
    <property type="entry name" value="Receptor-binding domain of short tail fibre protein gp12"/>
    <property type="match status" value="1"/>
</dbReference>
<sequence>MSTEPFIGEIKIFGFNFAPVSYALCQGQIVSIAQNTALFSLLGTMYGGNGQTTFALPDLRGRMPIGQGQGPGLPFYNMGEVAGTTNVTLLSTNMPIHNHAATGINVRIPVTSASEDSSATNNYIGNAVNDTFGSAPSTTNSLGAPVVSGSTALAGGSQPFSILNPYLAINYSIATQGIFPSRN</sequence>
<feature type="domain" description="Phage tail collar" evidence="1">
    <location>
        <begin position="8"/>
        <end position="64"/>
    </location>
</feature>
<protein>
    <submittedName>
        <fullName evidence="2">Tail fiber protein</fullName>
    </submittedName>
</protein>
<dbReference type="InterPro" id="IPR037053">
    <property type="entry name" value="Phage_tail_collar_dom_sf"/>
</dbReference>
<dbReference type="EMBL" id="BAABIP010000019">
    <property type="protein sequence ID" value="GAA4772774.1"/>
    <property type="molecule type" value="Genomic_DNA"/>
</dbReference>
<reference evidence="3" key="1">
    <citation type="journal article" date="2019" name="Int. J. Syst. Evol. Microbiol.">
        <title>The Global Catalogue of Microorganisms (GCM) 10K type strain sequencing project: providing services to taxonomists for standard genome sequencing and annotation.</title>
        <authorList>
            <consortium name="The Broad Institute Genomics Platform"/>
            <consortium name="The Broad Institute Genome Sequencing Center for Infectious Disease"/>
            <person name="Wu L."/>
            <person name="Ma J."/>
        </authorList>
    </citation>
    <scope>NUCLEOTIDE SEQUENCE [LARGE SCALE GENOMIC DNA]</scope>
    <source>
        <strain evidence="3">JCM 18198</strain>
    </source>
</reference>
<keyword evidence="3" id="KW-1185">Reference proteome</keyword>
<proteinExistence type="predicted"/>